<proteinExistence type="predicted"/>
<evidence type="ECO:0000313" key="1">
    <source>
        <dbReference type="EMBL" id="MPL61072.1"/>
    </source>
</evidence>
<dbReference type="AlphaFoldDB" id="A0A644T4I7"/>
<comment type="caution">
    <text evidence="1">The sequence shown here is derived from an EMBL/GenBank/DDBJ whole genome shotgun (WGS) entry which is preliminary data.</text>
</comment>
<dbReference type="EMBL" id="VSSQ01000014">
    <property type="protein sequence ID" value="MPL61072.1"/>
    <property type="molecule type" value="Genomic_DNA"/>
</dbReference>
<accession>A0A644T4I7</accession>
<name>A0A644T4I7_9ZZZZ</name>
<protein>
    <submittedName>
        <fullName evidence="1">Uncharacterized protein</fullName>
    </submittedName>
</protein>
<gene>
    <name evidence="1" type="ORF">SDC9_06639</name>
</gene>
<organism evidence="1">
    <name type="scientific">bioreactor metagenome</name>
    <dbReference type="NCBI Taxonomy" id="1076179"/>
    <lineage>
        <taxon>unclassified sequences</taxon>
        <taxon>metagenomes</taxon>
        <taxon>ecological metagenomes</taxon>
    </lineage>
</organism>
<reference evidence="1" key="1">
    <citation type="submission" date="2019-08" db="EMBL/GenBank/DDBJ databases">
        <authorList>
            <person name="Kucharzyk K."/>
            <person name="Murdoch R.W."/>
            <person name="Higgins S."/>
            <person name="Loffler F."/>
        </authorList>
    </citation>
    <scope>NUCLEOTIDE SEQUENCE</scope>
</reference>
<sequence length="206" mass="23539">MTKFIEKFYSADRGKLIDDFLQKLHYGYQEAALQSERFHDARMRKQVLSLNQKSAGDLAFQQAFYAHTGQGSKWDPKSNRNQSYRYAYGIAGGLRFSINRLPHEGGKIRWANFRANHALTNQWSLFGDSGLDRPDFPYCLILHGPEKKHGEELGFARIVLPDPNLKMFIEMLELPVGAINTQPVQIETELPDAQPKAKPMEQQNIG</sequence>